<evidence type="ECO:0000313" key="11">
    <source>
        <dbReference type="Proteomes" id="UP000008366"/>
    </source>
</evidence>
<evidence type="ECO:0000256" key="5">
    <source>
        <dbReference type="ARBA" id="ARBA00022801"/>
    </source>
</evidence>
<keyword evidence="4" id="KW-0732">Signal</keyword>
<dbReference type="InterPro" id="IPR026891">
    <property type="entry name" value="Fn3-like"/>
</dbReference>
<dbReference type="EC" id="3.2.1.21" evidence="3"/>
<organism evidence="10 11">
    <name type="scientific">Kineosphaera limosa NBRC 100340</name>
    <dbReference type="NCBI Taxonomy" id="1184609"/>
    <lineage>
        <taxon>Bacteria</taxon>
        <taxon>Bacillati</taxon>
        <taxon>Actinomycetota</taxon>
        <taxon>Actinomycetes</taxon>
        <taxon>Micrococcales</taxon>
        <taxon>Dermatophilaceae</taxon>
        <taxon>Kineosphaera</taxon>
    </lineage>
</organism>
<feature type="domain" description="Fibronectin type III-like" evidence="9">
    <location>
        <begin position="677"/>
        <end position="747"/>
    </location>
</feature>
<dbReference type="PANTHER" id="PTHR30620:SF16">
    <property type="entry name" value="LYSOSOMAL BETA GLUCOSIDASE"/>
    <property type="match status" value="1"/>
</dbReference>
<dbReference type="Pfam" id="PF01915">
    <property type="entry name" value="Glyco_hydro_3_C"/>
    <property type="match status" value="1"/>
</dbReference>
<sequence>MTQAYRDPSLSVQERVADLLGRLTLEEKAGQLTQYFYFGAFAQSMEDATDLGAQAIDKETFLEQPKAVEAALATGGAGSLLFVKDPVNTNRLQRLAIEGNRHGIPVIFGFDVIHGLRTILPVPIALAASWDPDTIERGQAVAAREARAVGIHWTFAPMVDIAQDPRWGRIIEGAGEDPVLGAAVAAAQVRGFQGAQLGDDPDRVVAGPKHMAGYGASRGGRDYDDSDISDADLWNVYLSPFRAAVEAGAGNIMGAYMELNGVPASGNRWLLTDVLRGEFGFDGWVVSDANAVKSMVVQHFCRDLTDAGARAVHAGLDMEMAMDDPAYGHLPEAVAQGLVTEAEVDEAVRRMLTAKFRLGLFENPYVDEAACAGVLDAPEHREVARVAAERCAVLLKNDGILPLDAGQGSIAVIGALADSQRDTLGPWIFEHDVEETVTILAGIRERVGEGVTVDYAPGVWAPERVFASMFDAMDATTRPAPTDIDEQGEFDRAVAVAAAADVAVVVVGQPQNQIGEAASTSHLRLPGRQLELLQAVHATGTPVVVLVMSGRPLDLRWAAEHAPGILQVWYPGSQGGAAVASLLFGDVSPAGRLPFTWPRTGGQVPLVYNHHRTFQPENQDKRYWDEESTPLYPFGHGLTYSTVEYSELTVDRRQLAVGDTATVSVTVRNAGDRDVDEVVQLYTHQRYGTSARPIRELKGFARVALPAGASQTVRFELGPDQLRYWSAVPRDWVQDATVLDIWVGGSSAADLHTELEVVSQH</sequence>
<dbReference type="OrthoDB" id="3187421at2"/>
<evidence type="ECO:0000256" key="8">
    <source>
        <dbReference type="ARBA" id="ARBA00074219"/>
    </source>
</evidence>
<dbReference type="Gene3D" id="3.40.50.1700">
    <property type="entry name" value="Glycoside hydrolase family 3 C-terminal domain"/>
    <property type="match status" value="1"/>
</dbReference>
<dbReference type="Gene3D" id="2.60.40.10">
    <property type="entry name" value="Immunoglobulins"/>
    <property type="match status" value="1"/>
</dbReference>
<dbReference type="InterPro" id="IPR036962">
    <property type="entry name" value="Glyco_hydro_3_N_sf"/>
</dbReference>
<dbReference type="Proteomes" id="UP000008366">
    <property type="component" value="Unassembled WGS sequence"/>
</dbReference>
<dbReference type="SMART" id="SM01217">
    <property type="entry name" value="Fn3_like"/>
    <property type="match status" value="1"/>
</dbReference>
<evidence type="ECO:0000256" key="3">
    <source>
        <dbReference type="ARBA" id="ARBA00012744"/>
    </source>
</evidence>
<keyword evidence="11" id="KW-1185">Reference proteome</keyword>
<dbReference type="PANTHER" id="PTHR30620">
    <property type="entry name" value="PERIPLASMIC BETA-GLUCOSIDASE-RELATED"/>
    <property type="match status" value="1"/>
</dbReference>
<dbReference type="Gene3D" id="3.20.20.300">
    <property type="entry name" value="Glycoside hydrolase, family 3, N-terminal domain"/>
    <property type="match status" value="1"/>
</dbReference>
<dbReference type="AlphaFoldDB" id="K6W766"/>
<evidence type="ECO:0000256" key="4">
    <source>
        <dbReference type="ARBA" id="ARBA00022729"/>
    </source>
</evidence>
<protein>
    <recommendedName>
        <fullName evidence="8">Exo-alpha-(1-&gt;6)-L-arabinopyranosidase</fullName>
        <ecNumber evidence="3">3.2.1.21</ecNumber>
    </recommendedName>
</protein>
<dbReference type="STRING" id="1184609.KILIM_015_00970"/>
<dbReference type="RefSeq" id="WP_006591567.1">
    <property type="nucleotide sequence ID" value="NZ_BAHD01000015.1"/>
</dbReference>
<accession>K6W766</accession>
<dbReference type="PRINTS" id="PR00133">
    <property type="entry name" value="GLHYDRLASE3"/>
</dbReference>
<dbReference type="InterPro" id="IPR036881">
    <property type="entry name" value="Glyco_hydro_3_C_sf"/>
</dbReference>
<evidence type="ECO:0000256" key="2">
    <source>
        <dbReference type="ARBA" id="ARBA00005336"/>
    </source>
</evidence>
<evidence type="ECO:0000256" key="1">
    <source>
        <dbReference type="ARBA" id="ARBA00000448"/>
    </source>
</evidence>
<proteinExistence type="inferred from homology"/>
<keyword evidence="5" id="KW-0378">Hydrolase</keyword>
<dbReference type="GO" id="GO:0008422">
    <property type="term" value="F:beta-glucosidase activity"/>
    <property type="evidence" value="ECO:0007669"/>
    <property type="project" value="UniProtKB-EC"/>
</dbReference>
<comment type="catalytic activity">
    <reaction evidence="1">
        <text>Hydrolysis of terminal, non-reducing beta-D-glucosyl residues with release of beta-D-glucose.</text>
        <dbReference type="EC" id="3.2.1.21"/>
    </reaction>
</comment>
<dbReference type="InterPro" id="IPR051915">
    <property type="entry name" value="Cellulose_Degrad_GH3"/>
</dbReference>
<dbReference type="GO" id="GO:0009251">
    <property type="term" value="P:glucan catabolic process"/>
    <property type="evidence" value="ECO:0007669"/>
    <property type="project" value="TreeGrafter"/>
</dbReference>
<dbReference type="SUPFAM" id="SSF51445">
    <property type="entry name" value="(Trans)glycosidases"/>
    <property type="match status" value="1"/>
</dbReference>
<gene>
    <name evidence="10" type="primary">bglX</name>
    <name evidence="10" type="ORF">KILIM_015_00970</name>
</gene>
<dbReference type="InterPro" id="IPR001764">
    <property type="entry name" value="Glyco_hydro_3_N"/>
</dbReference>
<dbReference type="InterPro" id="IPR002772">
    <property type="entry name" value="Glyco_hydro_3_C"/>
</dbReference>
<dbReference type="EMBL" id="BAHD01000015">
    <property type="protein sequence ID" value="GAB95035.1"/>
    <property type="molecule type" value="Genomic_DNA"/>
</dbReference>
<evidence type="ECO:0000256" key="6">
    <source>
        <dbReference type="ARBA" id="ARBA00023295"/>
    </source>
</evidence>
<evidence type="ECO:0000256" key="7">
    <source>
        <dbReference type="ARBA" id="ARBA00058905"/>
    </source>
</evidence>
<reference evidence="10 11" key="1">
    <citation type="submission" date="2012-08" db="EMBL/GenBank/DDBJ databases">
        <title>Whole genome shotgun sequence of Kineosphaera limosa NBRC 100340.</title>
        <authorList>
            <person name="Yoshida I."/>
            <person name="Isaki S."/>
            <person name="Hosoyama A."/>
            <person name="Tsuchikane K."/>
            <person name="Katsumata H."/>
            <person name="Ando Y."/>
            <person name="Ohji S."/>
            <person name="Hamada M."/>
            <person name="Tamura T."/>
            <person name="Yamazoe A."/>
            <person name="Yamazaki S."/>
            <person name="Fujita N."/>
        </authorList>
    </citation>
    <scope>NUCLEOTIDE SEQUENCE [LARGE SCALE GENOMIC DNA]</scope>
    <source>
        <strain evidence="10 11">NBRC 100340</strain>
    </source>
</reference>
<dbReference type="Pfam" id="PF00933">
    <property type="entry name" value="Glyco_hydro_3"/>
    <property type="match status" value="1"/>
</dbReference>
<dbReference type="InterPro" id="IPR017853">
    <property type="entry name" value="GH"/>
</dbReference>
<evidence type="ECO:0000259" key="9">
    <source>
        <dbReference type="SMART" id="SM01217"/>
    </source>
</evidence>
<dbReference type="SUPFAM" id="SSF52279">
    <property type="entry name" value="Beta-D-glucan exohydrolase, C-terminal domain"/>
    <property type="match status" value="1"/>
</dbReference>
<comment type="function">
    <text evidence="7">Catalyzes the hydrolysis of a non-reducing terminal alpha-L-arabinopyranosidic linkage in ginsenoside Rb2 (alpha-L-arabinopyranosyl-(1-&gt;6)-alpha-D-glucopyranosyl) to release alpha-D-glucopyranosyl (Rd). It is not able to hydrolyze alpha-L-arabinofuranosyl-(1-&gt;6)-alpha-D-glucopyranosyl (Rc).</text>
</comment>
<dbReference type="FunFam" id="2.60.40.10:FF:000495">
    <property type="entry name" value="Periplasmic beta-glucosidase"/>
    <property type="match status" value="1"/>
</dbReference>
<keyword evidence="6" id="KW-0326">Glycosidase</keyword>
<dbReference type="Pfam" id="PF14310">
    <property type="entry name" value="Fn3-like"/>
    <property type="match status" value="1"/>
</dbReference>
<evidence type="ECO:0000313" key="10">
    <source>
        <dbReference type="EMBL" id="GAB95035.1"/>
    </source>
</evidence>
<dbReference type="InterPro" id="IPR013783">
    <property type="entry name" value="Ig-like_fold"/>
</dbReference>
<dbReference type="eggNOG" id="COG1472">
    <property type="taxonomic scope" value="Bacteria"/>
</dbReference>
<comment type="similarity">
    <text evidence="2">Belongs to the glycosyl hydrolase 3 family.</text>
</comment>
<comment type="caution">
    <text evidence="10">The sequence shown here is derived from an EMBL/GenBank/DDBJ whole genome shotgun (WGS) entry which is preliminary data.</text>
</comment>
<name>K6W766_9MICO</name>